<dbReference type="Proteomes" id="UP000198341">
    <property type="component" value="Chromosome 14"/>
</dbReference>
<dbReference type="EMBL" id="FO082265">
    <property type="protein sequence ID" value="CCO19711.1"/>
    <property type="molecule type" value="Genomic_DNA"/>
</dbReference>
<feature type="domain" description="Coatomer subunit gamma C-terminal" evidence="15">
    <location>
        <begin position="807"/>
        <end position="921"/>
    </location>
</feature>
<dbReference type="SUPFAM" id="SSF49348">
    <property type="entry name" value="Clathrin adaptor appendage domain"/>
    <property type="match status" value="1"/>
</dbReference>
<evidence type="ECO:0000256" key="3">
    <source>
        <dbReference type="ARBA" id="ARBA00011775"/>
    </source>
</evidence>
<dbReference type="InterPro" id="IPR016024">
    <property type="entry name" value="ARM-type_fold"/>
</dbReference>
<dbReference type="OrthoDB" id="1074925at2759"/>
<evidence type="ECO:0000256" key="12">
    <source>
        <dbReference type="PIRNR" id="PIRNR037093"/>
    </source>
</evidence>
<dbReference type="GO" id="GO:0000139">
    <property type="term" value="C:Golgi membrane"/>
    <property type="evidence" value="ECO:0007669"/>
    <property type="project" value="UniProtKB-SubCell"/>
</dbReference>
<proteinExistence type="inferred from homology"/>
<evidence type="ECO:0000313" key="17">
    <source>
        <dbReference type="Proteomes" id="UP000198341"/>
    </source>
</evidence>
<dbReference type="FunFam" id="1.25.10.10:FF:000078">
    <property type="entry name" value="Coatomer subunit gamma"/>
    <property type="match status" value="1"/>
</dbReference>
<reference evidence="16 17" key="1">
    <citation type="submission" date="2011-10" db="EMBL/GenBank/DDBJ databases">
        <authorList>
            <person name="Genoscope - CEA"/>
        </authorList>
    </citation>
    <scope>NUCLEOTIDE SEQUENCE [LARGE SCALE GENOMIC DNA]</scope>
    <source>
        <strain evidence="16 17">RCC 1105</strain>
    </source>
</reference>
<dbReference type="InterPro" id="IPR037067">
    <property type="entry name" value="Coatomer_gsu_app_sf"/>
</dbReference>
<feature type="domain" description="Coatomer gamma subunit appendage Ig-like subdomain" evidence="14">
    <location>
        <begin position="692"/>
        <end position="804"/>
    </location>
</feature>
<evidence type="ECO:0000259" key="15">
    <source>
        <dbReference type="Pfam" id="PF16381"/>
    </source>
</evidence>
<dbReference type="InterPro" id="IPR013040">
    <property type="entry name" value="Coatomer_gsu_app_Ig-like_dom"/>
</dbReference>
<evidence type="ECO:0000256" key="5">
    <source>
        <dbReference type="ARBA" id="ARBA00022490"/>
    </source>
</evidence>
<gene>
    <name evidence="16" type="primary">COPG</name>
    <name evidence="16" type="ordered locus">Bathy14g02140</name>
</gene>
<evidence type="ECO:0000256" key="9">
    <source>
        <dbReference type="ARBA" id="ARBA00023034"/>
    </source>
</evidence>
<keyword evidence="7 12" id="KW-0931">ER-Golgi transport</keyword>
<evidence type="ECO:0000256" key="2">
    <source>
        <dbReference type="ARBA" id="ARBA00010720"/>
    </source>
</evidence>
<dbReference type="GO" id="GO:0006891">
    <property type="term" value="P:intra-Golgi vesicle-mediated transport"/>
    <property type="evidence" value="ECO:0007669"/>
    <property type="project" value="TreeGrafter"/>
</dbReference>
<dbReference type="GO" id="GO:0005198">
    <property type="term" value="F:structural molecule activity"/>
    <property type="evidence" value="ECO:0007669"/>
    <property type="project" value="InterPro"/>
</dbReference>
<comment type="similarity">
    <text evidence="2 12">Belongs to the COPG family.</text>
</comment>
<dbReference type="Gene3D" id="3.30.310.10">
    <property type="entry name" value="TATA-Binding Protein"/>
    <property type="match status" value="1"/>
</dbReference>
<dbReference type="InterPro" id="IPR013041">
    <property type="entry name" value="Clathrin_app_Ig-like_sf"/>
</dbReference>
<dbReference type="InterPro" id="IPR011989">
    <property type="entry name" value="ARM-like"/>
</dbReference>
<keyword evidence="17" id="KW-1185">Reference proteome</keyword>
<protein>
    <recommendedName>
        <fullName evidence="12">Coatomer subunit gamma</fullName>
    </recommendedName>
</protein>
<dbReference type="PIRSF" id="PIRSF037093">
    <property type="entry name" value="Coatomer_gamma_subunit"/>
    <property type="match status" value="1"/>
</dbReference>
<dbReference type="GO" id="GO:0009306">
    <property type="term" value="P:protein secretion"/>
    <property type="evidence" value="ECO:0007669"/>
    <property type="project" value="TreeGrafter"/>
</dbReference>
<feature type="domain" description="Clathrin/coatomer adaptor adaptin-like N-terminal" evidence="13">
    <location>
        <begin position="33"/>
        <end position="547"/>
    </location>
</feature>
<dbReference type="Pfam" id="PF01602">
    <property type="entry name" value="Adaptin_N"/>
    <property type="match status" value="1"/>
</dbReference>
<dbReference type="Pfam" id="PF16381">
    <property type="entry name" value="Coatomer_g_Cpla"/>
    <property type="match status" value="1"/>
</dbReference>
<dbReference type="PANTHER" id="PTHR10261:SF0">
    <property type="entry name" value="COATOMER SUBUNIT GAMMA-2"/>
    <property type="match status" value="1"/>
</dbReference>
<dbReference type="InterPro" id="IPR009028">
    <property type="entry name" value="Coatomer/calthrin_app_sub_C"/>
</dbReference>
<evidence type="ECO:0000259" key="14">
    <source>
        <dbReference type="Pfam" id="PF08752"/>
    </source>
</evidence>
<dbReference type="Gene3D" id="2.60.40.1480">
    <property type="entry name" value="Coatomer, gamma subunit, appendage domain"/>
    <property type="match status" value="1"/>
</dbReference>
<evidence type="ECO:0000313" key="16">
    <source>
        <dbReference type="EMBL" id="CCO19711.1"/>
    </source>
</evidence>
<name>K8ENS8_9CHLO</name>
<comment type="subunit">
    <text evidence="3">Oligomeric complex that consists of at least the alpha, beta, beta', gamma, delta, epsilon and zeta subunits.</text>
</comment>
<keyword evidence="4 12" id="KW-0813">Transport</keyword>
<dbReference type="eggNOG" id="KOG1078">
    <property type="taxonomic scope" value="Eukaryota"/>
</dbReference>
<keyword evidence="5 12" id="KW-0963">Cytoplasm</keyword>
<sequence>MVENSIILGSESVKKRDEDSDDVYYSPFWGIEKGAVLQEARCFNDSQLDARRCQQVITKLLYLCNQGDTFTKTEATEVFFSVTKLFQSKDSNLRRMVYLIIKEVCPSSDEVIIVTSSLMKDMNSKVDLYRSNAIRVLCSITDAGLLGQIERYLKQAVVDKNSVVSSAALVSGLHLLKINADIVRRWSNEIQEAINSSHPMVQFHALSLLHQIRQSDRLAVSKLVTQLTKSNIRSPLAQCSIIRYVSQVISQTVPSDNAPRPFFDFLEGCLRNKSEMVIFEAARAIINLKEVTSRELQPAVSVLQLFLSSSKPVLRFGAVRAINQIALKNPLSVTNCNLDMENLISDQNRSIATLAITTLLKTGNESSIERLMKQISVFVSDIQDEFKIVVVQAIQTLCLKFPHKHRTLVNFLSNILREEGGFAFKKAIVDSIFCIIKNIPDAKDPGLTHLSEFIEDCEFTYLSSQILHLLGSEGPQTTDPSKYIRYIYNRVVLENAAIRASAISALSKFGAECPLLRSRVLTLLYRCLHDSDDEVRDRATLYVQNLEKLSLHEVDNSNSHKVTDFALQDLESSLYSYISGCTVSPYSISNVRSASQKSKTEHGISKILSKAGHDSSFSEDVSSSFEQSNLLSNPLFSVYGSVFKVCSSNSRISPLNYFMFQSSKPISLTEAETEYKVNLSNIKFISTHVLSQVTCIVHLFQSHVVFEFKCTNTIEEQVLEDISVSMEMIEGVDFLAENSTISLDRMPLGDEGSTFVIFDRKEGVFEQAKFSCILRFTSKEIDPATGEPEEEGYDDEYTLEDVDLKLTDYLRPTNISNFKKAWDSLSEECECSSDYDIGKREGLQQAVEMVINIIGCQPCEGTEAVPPNSRSHSTLLSGVCIGESQVLIRTNFGLDELNNVTMKITARSERLDISELVHAIISNS</sequence>
<dbReference type="STRING" id="41875.K8ENS8"/>
<dbReference type="InterPro" id="IPR002553">
    <property type="entry name" value="Clathrin/coatomer_adapt-like_N"/>
</dbReference>
<dbReference type="GO" id="GO:0005783">
    <property type="term" value="C:endoplasmic reticulum"/>
    <property type="evidence" value="ECO:0007669"/>
    <property type="project" value="TreeGrafter"/>
</dbReference>
<evidence type="ECO:0000256" key="6">
    <source>
        <dbReference type="ARBA" id="ARBA00022737"/>
    </source>
</evidence>
<dbReference type="FunFam" id="2.60.40.1480:FF:000001">
    <property type="entry name" value="Coatomer subunit gamma"/>
    <property type="match status" value="1"/>
</dbReference>
<dbReference type="GO" id="GO:0005793">
    <property type="term" value="C:endoplasmic reticulum-Golgi intermediate compartment"/>
    <property type="evidence" value="ECO:0007669"/>
    <property type="project" value="TreeGrafter"/>
</dbReference>
<dbReference type="KEGG" id="bpg:Bathy14g02140"/>
<dbReference type="AlphaFoldDB" id="K8ENS8"/>
<dbReference type="GO" id="GO:0006888">
    <property type="term" value="P:endoplasmic reticulum to Golgi vesicle-mediated transport"/>
    <property type="evidence" value="ECO:0007669"/>
    <property type="project" value="TreeGrafter"/>
</dbReference>
<dbReference type="Gene3D" id="1.25.10.10">
    <property type="entry name" value="Leucine-rich Repeat Variant"/>
    <property type="match status" value="2"/>
</dbReference>
<dbReference type="SUPFAM" id="SSF48371">
    <property type="entry name" value="ARM repeat"/>
    <property type="match status" value="1"/>
</dbReference>
<evidence type="ECO:0000256" key="8">
    <source>
        <dbReference type="ARBA" id="ARBA00022927"/>
    </source>
</evidence>
<evidence type="ECO:0000256" key="7">
    <source>
        <dbReference type="ARBA" id="ARBA00022892"/>
    </source>
</evidence>
<dbReference type="Pfam" id="PF08752">
    <property type="entry name" value="COP-gamma_platf"/>
    <property type="match status" value="1"/>
</dbReference>
<accession>K8ENS8</accession>
<evidence type="ECO:0000256" key="10">
    <source>
        <dbReference type="ARBA" id="ARBA00023136"/>
    </source>
</evidence>
<dbReference type="GO" id="GO:0006886">
    <property type="term" value="P:intracellular protein transport"/>
    <property type="evidence" value="ECO:0007669"/>
    <property type="project" value="InterPro"/>
</dbReference>
<dbReference type="SUPFAM" id="SSF55711">
    <property type="entry name" value="Subdomain of clathrin and coatomer appendage domain"/>
    <property type="match status" value="1"/>
</dbReference>
<keyword evidence="11 12" id="KW-0968">Cytoplasmic vesicle</keyword>
<dbReference type="GeneID" id="19011948"/>
<evidence type="ECO:0000256" key="1">
    <source>
        <dbReference type="ARBA" id="ARBA00004255"/>
    </source>
</evidence>
<organism evidence="16 17">
    <name type="scientific">Bathycoccus prasinos</name>
    <dbReference type="NCBI Taxonomy" id="41875"/>
    <lineage>
        <taxon>Eukaryota</taxon>
        <taxon>Viridiplantae</taxon>
        <taxon>Chlorophyta</taxon>
        <taxon>Mamiellophyceae</taxon>
        <taxon>Mamiellales</taxon>
        <taxon>Bathycoccaceae</taxon>
        <taxon>Bathycoccus</taxon>
    </lineage>
</organism>
<dbReference type="RefSeq" id="XP_007509254.1">
    <property type="nucleotide sequence ID" value="XM_007509192.1"/>
</dbReference>
<keyword evidence="9 12" id="KW-0333">Golgi apparatus</keyword>
<comment type="function">
    <text evidence="12">The coatomer is a cytosolic protein complex that binds to dilysine motifs and reversibly associates with Golgi non-clathrin-coated vesicles, which further mediate biosynthetic protein transport from the ER, via the Golgi up to the trans Golgi network. Coatomer complex is required for budding from Golgi membranes, and is essential for the retrograde Golgi-to-ER transport of dilysine-tagged proteins.</text>
</comment>
<keyword evidence="10 12" id="KW-0472">Membrane</keyword>
<keyword evidence="8 12" id="KW-0653">Protein transport</keyword>
<dbReference type="GO" id="GO:0030126">
    <property type="term" value="C:COPI vesicle coat"/>
    <property type="evidence" value="ECO:0007669"/>
    <property type="project" value="InterPro"/>
</dbReference>
<dbReference type="FunFam" id="1.25.10.10:FF:000071">
    <property type="entry name" value="Coatomer subunit gamma"/>
    <property type="match status" value="1"/>
</dbReference>
<evidence type="ECO:0000256" key="11">
    <source>
        <dbReference type="ARBA" id="ARBA00023329"/>
    </source>
</evidence>
<dbReference type="PANTHER" id="PTHR10261">
    <property type="entry name" value="COATOMER SUBUNIT GAMMA"/>
    <property type="match status" value="1"/>
</dbReference>
<dbReference type="InterPro" id="IPR012295">
    <property type="entry name" value="TBP_dom_sf"/>
</dbReference>
<evidence type="ECO:0000256" key="4">
    <source>
        <dbReference type="ARBA" id="ARBA00022448"/>
    </source>
</evidence>
<evidence type="ECO:0000259" key="13">
    <source>
        <dbReference type="Pfam" id="PF01602"/>
    </source>
</evidence>
<dbReference type="InterPro" id="IPR032154">
    <property type="entry name" value="Coatomer_g_Cpla"/>
</dbReference>
<dbReference type="InterPro" id="IPR017106">
    <property type="entry name" value="Coatomer_gsu"/>
</dbReference>
<dbReference type="FunFam" id="3.30.310.10:FF:000011">
    <property type="entry name" value="Coatomer subunit gamma"/>
    <property type="match status" value="1"/>
</dbReference>
<keyword evidence="6" id="KW-0677">Repeat</keyword>
<comment type="subcellular location">
    <subcellularLocation>
        <location evidence="12">Cytoplasm</location>
    </subcellularLocation>
    <subcellularLocation>
        <location evidence="1 12">Golgi apparatus membrane</location>
        <topology evidence="1 12">Peripheral membrane protein</topology>
        <orientation evidence="1 12">Cytoplasmic side</orientation>
    </subcellularLocation>
    <subcellularLocation>
        <location evidence="12">Cytoplasmic vesicle</location>
        <location evidence="12">COPI-coated vesicle membrane</location>
        <topology evidence="12">Peripheral membrane protein</topology>
        <orientation evidence="12">Cytoplasmic side</orientation>
    </subcellularLocation>
</comment>